<sequence>MRGFSQNTNRPRAIHARTISWWVSSAVATTTASTSALFTQSRGSWKTAAVGTAAAARSANGI</sequence>
<dbReference type="Proteomes" id="UP000036334">
    <property type="component" value="Unassembled WGS sequence"/>
</dbReference>
<feature type="chain" id="PRO_5005237050" evidence="1">
    <location>
        <begin position="29"/>
        <end position="62"/>
    </location>
</feature>
<dbReference type="EMBL" id="LDPR01000005">
    <property type="protein sequence ID" value="KLO37467.1"/>
    <property type="molecule type" value="Genomic_DNA"/>
</dbReference>
<keyword evidence="3" id="KW-1185">Reference proteome</keyword>
<keyword evidence="1" id="KW-0732">Signal</keyword>
<dbReference type="AlphaFoldDB" id="A0A0I9UMM7"/>
<name>A0A0I9UMM7_9MYCO</name>
<protein>
    <submittedName>
        <fullName evidence="2">Uncharacterized protein</fullName>
    </submittedName>
</protein>
<feature type="signal peptide" evidence="1">
    <location>
        <begin position="1"/>
        <end position="28"/>
    </location>
</feature>
<organism evidence="2 3">
    <name type="scientific">Mycobacterium haemophilum</name>
    <dbReference type="NCBI Taxonomy" id="29311"/>
    <lineage>
        <taxon>Bacteria</taxon>
        <taxon>Bacillati</taxon>
        <taxon>Actinomycetota</taxon>
        <taxon>Actinomycetes</taxon>
        <taxon>Mycobacteriales</taxon>
        <taxon>Mycobacteriaceae</taxon>
        <taxon>Mycobacterium</taxon>
    </lineage>
</organism>
<comment type="caution">
    <text evidence="2">The sequence shown here is derived from an EMBL/GenBank/DDBJ whole genome shotgun (WGS) entry which is preliminary data.</text>
</comment>
<reference evidence="2 3" key="1">
    <citation type="submission" date="2015-05" db="EMBL/GenBank/DDBJ databases">
        <title>Genome sequence of Mycobacterium haemophilum.</title>
        <authorList>
            <person name="Greninger A.L."/>
            <person name="Cunningham G."/>
            <person name="Miller S."/>
        </authorList>
    </citation>
    <scope>NUCLEOTIDE SEQUENCE [LARGE SCALE GENOMIC DNA]</scope>
    <source>
        <strain evidence="3">UC1</strain>
    </source>
</reference>
<accession>A0A0I9UMM7</accession>
<evidence type="ECO:0000313" key="3">
    <source>
        <dbReference type="Proteomes" id="UP000036334"/>
    </source>
</evidence>
<evidence type="ECO:0000256" key="1">
    <source>
        <dbReference type="SAM" id="SignalP"/>
    </source>
</evidence>
<gene>
    <name evidence="2" type="ORF">ABH38_08770</name>
</gene>
<proteinExistence type="predicted"/>
<evidence type="ECO:0000313" key="2">
    <source>
        <dbReference type="EMBL" id="KLO37467.1"/>
    </source>
</evidence>